<dbReference type="STRING" id="435880.SAMN04487988_104125"/>
<proteinExistence type="predicted"/>
<dbReference type="OrthoDB" id="824604at2"/>
<dbReference type="AlphaFoldDB" id="A0A1I2S4F6"/>
<name>A0A1I2S4F6_9BACT</name>
<dbReference type="EMBL" id="FOPC01000004">
    <property type="protein sequence ID" value="SFG47764.1"/>
    <property type="molecule type" value="Genomic_DNA"/>
</dbReference>
<dbReference type="Proteomes" id="UP000199642">
    <property type="component" value="Unassembled WGS sequence"/>
</dbReference>
<sequence length="239" mass="28348">MNYFEVQILDNVCKIQYNSDFKDEDLIMGSQEREVKDLSTYKIHSQILKAGGKLLDFYRPSSNLSMRVIVSTKAKSLLESFRKDNIRYYPCPVLRGKEPINGYWITDKVIFDDQWVDFSRSDFVYINRKLIAKDKDPQKGYEKTIQIISFNSLNHLNEFTENEMWYMDELNPHRIFIKEGCPYSILSIPSTGIFQLIFTEEVKIELQKQKMDKGIEFKPLEIPDEEWYGPNGLRKQFYK</sequence>
<gene>
    <name evidence="1" type="ORF">SAMN04487988_104125</name>
</gene>
<accession>A0A1I2S4F6</accession>
<dbReference type="RefSeq" id="WP_092790174.1">
    <property type="nucleotide sequence ID" value="NZ_FOPC01000004.1"/>
</dbReference>
<keyword evidence="2" id="KW-1185">Reference proteome</keyword>
<organism evidence="1 2">
    <name type="scientific">Algoriphagus hitonicola</name>
    <dbReference type="NCBI Taxonomy" id="435880"/>
    <lineage>
        <taxon>Bacteria</taxon>
        <taxon>Pseudomonadati</taxon>
        <taxon>Bacteroidota</taxon>
        <taxon>Cytophagia</taxon>
        <taxon>Cytophagales</taxon>
        <taxon>Cyclobacteriaceae</taxon>
        <taxon>Algoriphagus</taxon>
    </lineage>
</organism>
<evidence type="ECO:0000313" key="2">
    <source>
        <dbReference type="Proteomes" id="UP000199642"/>
    </source>
</evidence>
<reference evidence="2" key="1">
    <citation type="submission" date="2016-10" db="EMBL/GenBank/DDBJ databases">
        <authorList>
            <person name="Varghese N."/>
            <person name="Submissions S."/>
        </authorList>
    </citation>
    <scope>NUCLEOTIDE SEQUENCE [LARGE SCALE GENOMIC DNA]</scope>
    <source>
        <strain evidence="2">DSM 19315</strain>
    </source>
</reference>
<protein>
    <submittedName>
        <fullName evidence="1">Uncharacterized protein</fullName>
    </submittedName>
</protein>
<evidence type="ECO:0000313" key="1">
    <source>
        <dbReference type="EMBL" id="SFG47764.1"/>
    </source>
</evidence>